<keyword evidence="3" id="KW-1185">Reference proteome</keyword>
<evidence type="ECO:0000256" key="1">
    <source>
        <dbReference type="SAM" id="MobiDB-lite"/>
    </source>
</evidence>
<dbReference type="EMBL" id="CCBN010000001">
    <property type="protein sequence ID" value="CDO51661.1"/>
    <property type="molecule type" value="Genomic_DNA"/>
</dbReference>
<organism evidence="2 3">
    <name type="scientific">Geotrichum candidum</name>
    <name type="common">Oospora lactis</name>
    <name type="synonym">Dipodascus geotrichum</name>
    <dbReference type="NCBI Taxonomy" id="1173061"/>
    <lineage>
        <taxon>Eukaryota</taxon>
        <taxon>Fungi</taxon>
        <taxon>Dikarya</taxon>
        <taxon>Ascomycota</taxon>
        <taxon>Saccharomycotina</taxon>
        <taxon>Dipodascomycetes</taxon>
        <taxon>Dipodascales</taxon>
        <taxon>Dipodascaceae</taxon>
        <taxon>Geotrichum</taxon>
    </lineage>
</organism>
<sequence>MASISTHPNLIKPSLIKMTRADTSRHRWHHFKHDGTAVHLLTNSLGLSSITRMDLDQRQHQGQHQGQHQRQQQDHQMAPEAATPLALSTMPPELELDLPPTTLSPTVSPLLPQGSTIHDSLEFRLAAASTVAADTPNTANFMSPNDTMDCADSELSRSLSPGSGQEATLCGTLTTSVHAAWGNTVSTAFSSSLTTPLLVEEEESTITGDGTAGFKHRSNSGSFSSSPISHNNVTRHKSNHSHKARMGIKLFSLHRTRYVR</sequence>
<name>A0A0J9X2T7_GEOCN</name>
<feature type="compositionally biased region" description="Low complexity" evidence="1">
    <location>
        <begin position="60"/>
        <end position="76"/>
    </location>
</feature>
<reference evidence="2" key="1">
    <citation type="submission" date="2014-03" db="EMBL/GenBank/DDBJ databases">
        <authorList>
            <person name="Casaregola S."/>
        </authorList>
    </citation>
    <scope>NUCLEOTIDE SEQUENCE [LARGE SCALE GENOMIC DNA]</scope>
    <source>
        <strain evidence="2">CLIB 918</strain>
    </source>
</reference>
<feature type="region of interest" description="Disordered" evidence="1">
    <location>
        <begin position="56"/>
        <end position="80"/>
    </location>
</feature>
<evidence type="ECO:0000313" key="2">
    <source>
        <dbReference type="EMBL" id="CDO51661.1"/>
    </source>
</evidence>
<gene>
    <name evidence="2" type="ORF">BN980_GECA01s10009g</name>
</gene>
<evidence type="ECO:0000313" key="3">
    <source>
        <dbReference type="Proteomes" id="UP000242525"/>
    </source>
</evidence>
<protein>
    <submittedName>
        <fullName evidence="2">Uncharacterized protein</fullName>
    </submittedName>
</protein>
<proteinExistence type="predicted"/>
<dbReference type="Proteomes" id="UP000242525">
    <property type="component" value="Unassembled WGS sequence"/>
</dbReference>
<accession>A0A0J9X2T7</accession>
<feature type="region of interest" description="Disordered" evidence="1">
    <location>
        <begin position="205"/>
        <end position="241"/>
    </location>
</feature>
<feature type="compositionally biased region" description="Low complexity" evidence="1">
    <location>
        <begin position="219"/>
        <end position="232"/>
    </location>
</feature>
<dbReference type="AlphaFoldDB" id="A0A0J9X2T7"/>
<comment type="caution">
    <text evidence="2">The sequence shown here is derived from an EMBL/GenBank/DDBJ whole genome shotgun (WGS) entry which is preliminary data.</text>
</comment>